<comment type="caution">
    <text evidence="7">The sequence shown here is derived from an EMBL/GenBank/DDBJ whole genome shotgun (WGS) entry which is preliminary data.</text>
</comment>
<dbReference type="AlphaFoldDB" id="A0A364JVN3"/>
<organism evidence="7 8">
    <name type="scientific">Falsochrobactrum ovis</name>
    <dbReference type="NCBI Taxonomy" id="1293442"/>
    <lineage>
        <taxon>Bacteria</taxon>
        <taxon>Pseudomonadati</taxon>
        <taxon>Pseudomonadota</taxon>
        <taxon>Alphaproteobacteria</taxon>
        <taxon>Hyphomicrobiales</taxon>
        <taxon>Brucellaceae</taxon>
        <taxon>Falsochrobactrum</taxon>
    </lineage>
</organism>
<feature type="region of interest" description="Disordered" evidence="5">
    <location>
        <begin position="76"/>
        <end position="125"/>
    </location>
</feature>
<evidence type="ECO:0000259" key="6">
    <source>
        <dbReference type="PROSITE" id="PS52015"/>
    </source>
</evidence>
<feature type="region of interest" description="Disordered" evidence="5">
    <location>
        <begin position="142"/>
        <end position="223"/>
    </location>
</feature>
<accession>A0A364JVN3</accession>
<dbReference type="SUPFAM" id="SSF74653">
    <property type="entry name" value="TolA/TonB C-terminal domain"/>
    <property type="match status" value="1"/>
</dbReference>
<evidence type="ECO:0000256" key="4">
    <source>
        <dbReference type="ARBA" id="ARBA00023136"/>
    </source>
</evidence>
<dbReference type="InterPro" id="IPR037682">
    <property type="entry name" value="TonB_C"/>
</dbReference>
<dbReference type="RefSeq" id="WP_374850309.1">
    <property type="nucleotide sequence ID" value="NZ_JBHEEY010000005.1"/>
</dbReference>
<proteinExistence type="predicted"/>
<dbReference type="PROSITE" id="PS52015">
    <property type="entry name" value="TONB_CTD"/>
    <property type="match status" value="1"/>
</dbReference>
<comment type="subcellular location">
    <subcellularLocation>
        <location evidence="1">Membrane</location>
        <topology evidence="1">Single-pass membrane protein</topology>
    </subcellularLocation>
</comment>
<dbReference type="InterPro" id="IPR006260">
    <property type="entry name" value="TonB/TolA_C"/>
</dbReference>
<sequence length="312" mass="33554">MIRLAPGQFPPKVAVDEVQTSSLWGDMGRWIAAGMVVLAVHAAGAYAIYAAREDDQPHGGVVEAMFVELAPEPMAPAEEQVSEIAQPETAVEPQETFEPDEAPKEVAETEPQSEPDLESERPQMEEPEEIIPDMAEALKPEVAIPLPATKPQTKPKREVAKIRKPEPERVETANRAERVKSKQAAKAKENRQGSAPRIDADSGPKAVATRQGVNSASAGQSSAKWTSKLQAHMARNVRFLQRRSKNAKGLVRVTFVIDPSGKVLSASLAGSSGDATVDKLALEVARRASPVPAPPPAIAQSRLPITLPLLFK</sequence>
<gene>
    <name evidence="7" type="ORF">C7374_10412</name>
</gene>
<feature type="domain" description="TonB C-terminal" evidence="6">
    <location>
        <begin position="223"/>
        <end position="312"/>
    </location>
</feature>
<keyword evidence="3" id="KW-1133">Transmembrane helix</keyword>
<dbReference type="NCBIfam" id="TIGR01352">
    <property type="entry name" value="tonB_Cterm"/>
    <property type="match status" value="1"/>
</dbReference>
<reference evidence="7 8" key="1">
    <citation type="submission" date="2018-06" db="EMBL/GenBank/DDBJ databases">
        <title>Genomic Encyclopedia of Type Strains, Phase IV (KMG-IV): sequencing the most valuable type-strain genomes for metagenomic binning, comparative biology and taxonomic classification.</title>
        <authorList>
            <person name="Goeker M."/>
        </authorList>
    </citation>
    <scope>NUCLEOTIDE SEQUENCE [LARGE SCALE GENOMIC DNA]</scope>
    <source>
        <strain evidence="7 8">DSM 26720</strain>
    </source>
</reference>
<dbReference type="Proteomes" id="UP000249453">
    <property type="component" value="Unassembled WGS sequence"/>
</dbReference>
<name>A0A364JVN3_9HYPH</name>
<keyword evidence="4" id="KW-0472">Membrane</keyword>
<protein>
    <submittedName>
        <fullName evidence="7">Protein TonB</fullName>
    </submittedName>
</protein>
<dbReference type="Pfam" id="PF13103">
    <property type="entry name" value="TonB_2"/>
    <property type="match status" value="1"/>
</dbReference>
<dbReference type="Gene3D" id="3.30.1150.10">
    <property type="match status" value="1"/>
</dbReference>
<evidence type="ECO:0000256" key="1">
    <source>
        <dbReference type="ARBA" id="ARBA00004167"/>
    </source>
</evidence>
<evidence type="ECO:0000256" key="3">
    <source>
        <dbReference type="ARBA" id="ARBA00022989"/>
    </source>
</evidence>
<evidence type="ECO:0000256" key="2">
    <source>
        <dbReference type="ARBA" id="ARBA00022692"/>
    </source>
</evidence>
<dbReference type="GO" id="GO:0016020">
    <property type="term" value="C:membrane"/>
    <property type="evidence" value="ECO:0007669"/>
    <property type="project" value="UniProtKB-SubCell"/>
</dbReference>
<dbReference type="EMBL" id="QLMK01000004">
    <property type="protein sequence ID" value="RAK29955.1"/>
    <property type="molecule type" value="Genomic_DNA"/>
</dbReference>
<keyword evidence="8" id="KW-1185">Reference proteome</keyword>
<evidence type="ECO:0000313" key="8">
    <source>
        <dbReference type="Proteomes" id="UP000249453"/>
    </source>
</evidence>
<feature type="compositionally biased region" description="Basic and acidic residues" evidence="5">
    <location>
        <begin position="155"/>
        <end position="191"/>
    </location>
</feature>
<feature type="compositionally biased region" description="Polar residues" evidence="5">
    <location>
        <begin position="211"/>
        <end position="223"/>
    </location>
</feature>
<evidence type="ECO:0000256" key="5">
    <source>
        <dbReference type="SAM" id="MobiDB-lite"/>
    </source>
</evidence>
<keyword evidence="2" id="KW-0812">Transmembrane</keyword>
<evidence type="ECO:0000313" key="7">
    <source>
        <dbReference type="EMBL" id="RAK29955.1"/>
    </source>
</evidence>
<dbReference type="GO" id="GO:0055085">
    <property type="term" value="P:transmembrane transport"/>
    <property type="evidence" value="ECO:0007669"/>
    <property type="project" value="InterPro"/>
</dbReference>